<evidence type="ECO:0000313" key="2">
    <source>
        <dbReference type="Proteomes" id="UP000422569"/>
    </source>
</evidence>
<sequence>MTLTQLLNGVSGGARNESRADFLFRASRQGASHLEALGVDAPPPLGQTSGRYPDGLYWFLDVTPGKTIAGAAGGKPIAISFHARLEIRKPSGYGETFTLSAFKIKALEQRLFGQ</sequence>
<dbReference type="KEGG" id="mpar:F7D14_00270"/>
<protein>
    <submittedName>
        <fullName evidence="1">General secretion pathway protein GspI</fullName>
    </submittedName>
</protein>
<name>A0A6B8MCF3_9HYPH</name>
<dbReference type="AlphaFoldDB" id="A0A6B8MCF3"/>
<organism evidence="1 2">
    <name type="scientific">Methylocystis parvus</name>
    <dbReference type="NCBI Taxonomy" id="134"/>
    <lineage>
        <taxon>Bacteria</taxon>
        <taxon>Pseudomonadati</taxon>
        <taxon>Pseudomonadota</taxon>
        <taxon>Alphaproteobacteria</taxon>
        <taxon>Hyphomicrobiales</taxon>
        <taxon>Methylocystaceae</taxon>
        <taxon>Methylocystis</taxon>
    </lineage>
</organism>
<dbReference type="Proteomes" id="UP000422569">
    <property type="component" value="Chromosome"/>
</dbReference>
<proteinExistence type="predicted"/>
<evidence type="ECO:0000313" key="1">
    <source>
        <dbReference type="EMBL" id="QGM99462.1"/>
    </source>
</evidence>
<gene>
    <name evidence="1" type="ORF">F7D14_00270</name>
</gene>
<dbReference type="EMBL" id="CP044331">
    <property type="protein sequence ID" value="QGM99462.1"/>
    <property type="molecule type" value="Genomic_DNA"/>
</dbReference>
<keyword evidence="2" id="KW-1185">Reference proteome</keyword>
<accession>A0A6B8MCF3</accession>
<reference evidence="1 2" key="1">
    <citation type="submission" date="2019-09" db="EMBL/GenBank/DDBJ databases">
        <title>Isolation and complete genome sequencing of Methylocystis species.</title>
        <authorList>
            <person name="Rumah B.L."/>
            <person name="Stead C.E."/>
            <person name="Stevens B.C."/>
            <person name="Minton N.P."/>
            <person name="Grosse-Honebrink A."/>
            <person name="Zhang Y."/>
        </authorList>
    </citation>
    <scope>NUCLEOTIDE SEQUENCE [LARGE SCALE GENOMIC DNA]</scope>
    <source>
        <strain evidence="1 2">BRCS2</strain>
    </source>
</reference>